<feature type="non-terminal residue" evidence="1">
    <location>
        <position position="380"/>
    </location>
</feature>
<protein>
    <submittedName>
        <fullName evidence="1">Uncharacterized protein</fullName>
    </submittedName>
</protein>
<comment type="caution">
    <text evidence="1">The sequence shown here is derived from an EMBL/GenBank/DDBJ whole genome shotgun (WGS) entry which is preliminary data.</text>
</comment>
<dbReference type="EMBL" id="JAGKQM010002222">
    <property type="protein sequence ID" value="KAH0849999.1"/>
    <property type="molecule type" value="Genomic_DNA"/>
</dbReference>
<name>A0ABQ7X233_BRANA</name>
<gene>
    <name evidence="1" type="ORF">HID58_095877</name>
</gene>
<evidence type="ECO:0000313" key="2">
    <source>
        <dbReference type="Proteomes" id="UP000824890"/>
    </source>
</evidence>
<sequence>MLVAGSDRWNQNLVLQTFTDEEPARILRIKPKISQEDSYCWGLHKHGSYSTQSGYRLTETIVAMNHPGNGFLPPLERSYGIKAPPKLKLFCGDLYHAPLLSKNGCSLEAFPETPYALCVVRLVKPFVHVLFTCDRHDKYGIWRTFHYHSVLFSNLNNHTADDRIRQVSHASMENLEGTELSHLQQHQVHPHHIVVQAYEDADLWRQAQAPYPESDHSLETKRSQPPEGFVKCNILMESPYSIAEGLTLTLRSKEEANLYAMLWPVESMGNLHQHNVLFEASEIETRTIMMAPFHFPYLQHLVSTISFKLEAIEDGSGNSVAVAIATSVTTGQRYQSYVAAKGPAWLSSILFAEAAPGFLKTYGVEGFPQLRPFKLYSQNF</sequence>
<reference evidence="1 2" key="1">
    <citation type="submission" date="2021-05" db="EMBL/GenBank/DDBJ databases">
        <title>Genome Assembly of Synthetic Allotetraploid Brassica napus Reveals Homoeologous Exchanges between Subgenomes.</title>
        <authorList>
            <person name="Davis J.T."/>
        </authorList>
    </citation>
    <scope>NUCLEOTIDE SEQUENCE [LARGE SCALE GENOMIC DNA]</scope>
    <source>
        <strain evidence="2">cv. Da-Ae</strain>
        <tissue evidence="1">Seedling</tissue>
    </source>
</reference>
<accession>A0ABQ7X233</accession>
<keyword evidence="2" id="KW-1185">Reference proteome</keyword>
<organism evidence="1 2">
    <name type="scientific">Brassica napus</name>
    <name type="common">Rape</name>
    <dbReference type="NCBI Taxonomy" id="3708"/>
    <lineage>
        <taxon>Eukaryota</taxon>
        <taxon>Viridiplantae</taxon>
        <taxon>Streptophyta</taxon>
        <taxon>Embryophyta</taxon>
        <taxon>Tracheophyta</taxon>
        <taxon>Spermatophyta</taxon>
        <taxon>Magnoliopsida</taxon>
        <taxon>eudicotyledons</taxon>
        <taxon>Gunneridae</taxon>
        <taxon>Pentapetalae</taxon>
        <taxon>rosids</taxon>
        <taxon>malvids</taxon>
        <taxon>Brassicales</taxon>
        <taxon>Brassicaceae</taxon>
        <taxon>Brassiceae</taxon>
        <taxon>Brassica</taxon>
    </lineage>
</organism>
<dbReference type="Proteomes" id="UP000824890">
    <property type="component" value="Unassembled WGS sequence"/>
</dbReference>
<evidence type="ECO:0000313" key="1">
    <source>
        <dbReference type="EMBL" id="KAH0849999.1"/>
    </source>
</evidence>
<proteinExistence type="predicted"/>